<dbReference type="PROSITE" id="PS00609">
    <property type="entry name" value="GLYCOSYL_HYDROL_F32"/>
    <property type="match status" value="1"/>
</dbReference>
<evidence type="ECO:0000313" key="9">
    <source>
        <dbReference type="Proteomes" id="UP000003635"/>
    </source>
</evidence>
<dbReference type="InterPro" id="IPR018053">
    <property type="entry name" value="Glyco_hydro_32_AS"/>
</dbReference>
<reference evidence="8 9" key="1">
    <citation type="journal article" date="2010" name="J. Bacteriol.">
        <title>Genome sequences of Oceanicola granulosus HTCC2516(T) and Oceanicola batsensis HTCC2597(TDelta).</title>
        <authorList>
            <person name="Thrash J.C."/>
            <person name="Cho J.C."/>
            <person name="Vergin K.L."/>
            <person name="Giovannoni S.J."/>
        </authorList>
    </citation>
    <scope>NUCLEOTIDE SEQUENCE [LARGE SCALE GENOMIC DNA]</scope>
    <source>
        <strain evidence="9">ATCC BAA-861 / DSM 15982 / KCTC 12143 / HTCC2516</strain>
    </source>
</reference>
<feature type="domain" description="Glycosyl hydrolase family 32 N-terminal" evidence="6">
    <location>
        <begin position="97"/>
        <end position="400"/>
    </location>
</feature>
<protein>
    <submittedName>
        <fullName evidence="8">SacC</fullName>
    </submittedName>
</protein>
<dbReference type="Proteomes" id="UP000003635">
    <property type="component" value="Unassembled WGS sequence"/>
</dbReference>
<dbReference type="GO" id="GO:0005737">
    <property type="term" value="C:cytoplasm"/>
    <property type="evidence" value="ECO:0007669"/>
    <property type="project" value="TreeGrafter"/>
</dbReference>
<dbReference type="InterPro" id="IPR023296">
    <property type="entry name" value="Glyco_hydro_beta-prop_sf"/>
</dbReference>
<keyword evidence="3" id="KW-0560">Oxidoreductase</keyword>
<dbReference type="InterPro" id="IPR001362">
    <property type="entry name" value="Glyco_hydro_32"/>
</dbReference>
<dbReference type="eggNOG" id="COG0665">
    <property type="taxonomic scope" value="Bacteria"/>
</dbReference>
<dbReference type="GO" id="GO:0005987">
    <property type="term" value="P:sucrose catabolic process"/>
    <property type="evidence" value="ECO:0007669"/>
    <property type="project" value="TreeGrafter"/>
</dbReference>
<dbReference type="Pfam" id="PF01266">
    <property type="entry name" value="DAO"/>
    <property type="match status" value="1"/>
</dbReference>
<evidence type="ECO:0000259" key="7">
    <source>
        <dbReference type="Pfam" id="PF01266"/>
    </source>
</evidence>
<keyword evidence="9" id="KW-1185">Reference proteome</keyword>
<gene>
    <name evidence="8" type="ORF">OG2516_08207</name>
</gene>
<dbReference type="InterPro" id="IPR013148">
    <property type="entry name" value="Glyco_hydro_32_N"/>
</dbReference>
<keyword evidence="4" id="KW-0326">Glycosidase</keyword>
<evidence type="ECO:0000256" key="2">
    <source>
        <dbReference type="ARBA" id="ARBA00022801"/>
    </source>
</evidence>
<sequence>MGFRPSLPDSLPVIGQAPGAPQVLLAFGHGHLGLTQSPATARLIADLVDGRSPEIHLAPYRVDRFRGAVKTRTADTPAPRAPATPAPAGDDPRPLVHFTPRTGWINDPNGLIHADGQWHAFYQYNPAGITHGPMHWGHAVSDDLLNWSELDVALAPDPDEGEAFSGSAVAASEGPFAPALGDAAYALVYTGHQPLDAPPPGDARERQCLALAGPGLDGIRRFERNPVLEDAEYRHFRDPKVIFHAESGRWIMVITLGQEIGFYSSPDLVEWRAESRFGAGHGAHSEHPWECPDLFPLDAPDGARRWVLVVGVATGGVTGGSATQYFVGDFDGTTFTCADSPETVLWLDHGPDFYAAQTFSGAPQRTMLAWMNNWAYAQQTLDGADWRGSLSLARVLRLEDSPDGPRLCHAFTDLGPVARVGLGERRQTDGLWRIDETLELADGAARHLRLAPDAPTLELRRAGDMVSARLLRDGRLDGADVPAFAVDSTARIPCPGPVRLEAVMDRTRIEILIADGRASFSALSYAHEPGAAAPVLDDL</sequence>
<dbReference type="SUPFAM" id="SSF75005">
    <property type="entry name" value="Arabinanase/levansucrase/invertase"/>
    <property type="match status" value="1"/>
</dbReference>
<dbReference type="eggNOG" id="COG1621">
    <property type="taxonomic scope" value="Bacteria"/>
</dbReference>
<proteinExistence type="inferred from homology"/>
<evidence type="ECO:0000256" key="3">
    <source>
        <dbReference type="ARBA" id="ARBA00023002"/>
    </source>
</evidence>
<dbReference type="Gene3D" id="3.50.50.60">
    <property type="entry name" value="FAD/NAD(P)-binding domain"/>
    <property type="match status" value="1"/>
</dbReference>
<dbReference type="HOGENOM" id="CLU_001528_3_1_5"/>
<dbReference type="AlphaFoldDB" id="Q2CI13"/>
<evidence type="ECO:0000256" key="4">
    <source>
        <dbReference type="ARBA" id="ARBA00023295"/>
    </source>
</evidence>
<dbReference type="PANTHER" id="PTHR42800">
    <property type="entry name" value="EXOINULINASE INUD (AFU_ORTHOLOGUE AFUA_5G00480)"/>
    <property type="match status" value="1"/>
</dbReference>
<dbReference type="Pfam" id="PF00251">
    <property type="entry name" value="Glyco_hydro_32N"/>
    <property type="match status" value="1"/>
</dbReference>
<dbReference type="RefSeq" id="WP_007255166.1">
    <property type="nucleotide sequence ID" value="NZ_CH724107.1"/>
</dbReference>
<dbReference type="InterPro" id="IPR036188">
    <property type="entry name" value="FAD/NAD-bd_sf"/>
</dbReference>
<comment type="similarity">
    <text evidence="1">Belongs to the glycosyl hydrolase 32 family.</text>
</comment>
<dbReference type="GO" id="GO:0016491">
    <property type="term" value="F:oxidoreductase activity"/>
    <property type="evidence" value="ECO:0007669"/>
    <property type="project" value="UniProtKB-KW"/>
</dbReference>
<evidence type="ECO:0000259" key="6">
    <source>
        <dbReference type="Pfam" id="PF00251"/>
    </source>
</evidence>
<comment type="caution">
    <text evidence="8">The sequence shown here is derived from an EMBL/GenBank/DDBJ whole genome shotgun (WGS) entry which is preliminary data.</text>
</comment>
<accession>Q2CI13</accession>
<dbReference type="PANTHER" id="PTHR42800:SF1">
    <property type="entry name" value="EXOINULINASE INUD (AFU_ORTHOLOGUE AFUA_5G00480)"/>
    <property type="match status" value="1"/>
</dbReference>
<dbReference type="STRING" id="314256.OG2516_08207"/>
<dbReference type="EMBL" id="AAOT01000004">
    <property type="protein sequence ID" value="EAR52445.1"/>
    <property type="molecule type" value="Genomic_DNA"/>
</dbReference>
<evidence type="ECO:0000256" key="5">
    <source>
        <dbReference type="SAM" id="MobiDB-lite"/>
    </source>
</evidence>
<dbReference type="Gene3D" id="2.115.10.20">
    <property type="entry name" value="Glycosyl hydrolase domain, family 43"/>
    <property type="match status" value="1"/>
</dbReference>
<dbReference type="SMART" id="SM00640">
    <property type="entry name" value="Glyco_32"/>
    <property type="match status" value="1"/>
</dbReference>
<evidence type="ECO:0000313" key="8">
    <source>
        <dbReference type="EMBL" id="EAR52445.1"/>
    </source>
</evidence>
<dbReference type="SUPFAM" id="SSF51971">
    <property type="entry name" value="Nucleotide-binding domain"/>
    <property type="match status" value="1"/>
</dbReference>
<dbReference type="GO" id="GO:0004575">
    <property type="term" value="F:sucrose alpha-glucosidase activity"/>
    <property type="evidence" value="ECO:0007669"/>
    <property type="project" value="TreeGrafter"/>
</dbReference>
<dbReference type="CDD" id="cd18622">
    <property type="entry name" value="GH32_Inu-like"/>
    <property type="match status" value="1"/>
</dbReference>
<evidence type="ECO:0000256" key="1">
    <source>
        <dbReference type="ARBA" id="ARBA00009902"/>
    </source>
</evidence>
<name>Q2CI13_OCEGH</name>
<feature type="region of interest" description="Disordered" evidence="5">
    <location>
        <begin position="71"/>
        <end position="94"/>
    </location>
</feature>
<keyword evidence="2" id="KW-0378">Hydrolase</keyword>
<organism evidence="8 9">
    <name type="scientific">Oceanicola granulosus (strain ATCC BAA-861 / DSM 15982 / KCTC 12143 / HTCC2516)</name>
    <dbReference type="NCBI Taxonomy" id="314256"/>
    <lineage>
        <taxon>Bacteria</taxon>
        <taxon>Pseudomonadati</taxon>
        <taxon>Pseudomonadota</taxon>
        <taxon>Alphaproteobacteria</taxon>
        <taxon>Rhodobacterales</taxon>
        <taxon>Roseobacteraceae</taxon>
        <taxon>Oceanicola</taxon>
    </lineage>
</organism>
<feature type="domain" description="FAD dependent oxidoreductase" evidence="7">
    <location>
        <begin position="2"/>
        <end position="47"/>
    </location>
</feature>
<dbReference type="InterPro" id="IPR006076">
    <property type="entry name" value="FAD-dep_OxRdtase"/>
</dbReference>